<evidence type="ECO:0000259" key="8">
    <source>
        <dbReference type="Pfam" id="PF16822"/>
    </source>
</evidence>
<evidence type="ECO:0000256" key="2">
    <source>
        <dbReference type="ARBA" id="ARBA00005182"/>
    </source>
</evidence>
<dbReference type="RefSeq" id="WP_238201550.1">
    <property type="nucleotide sequence ID" value="NZ_BPQE01000004.1"/>
</dbReference>
<name>A0ABU0HWQ0_9HYPH</name>
<keyword evidence="3" id="KW-0808">Transferase</keyword>
<evidence type="ECO:0000256" key="7">
    <source>
        <dbReference type="SAM" id="MobiDB-lite"/>
    </source>
</evidence>
<evidence type="ECO:0000313" key="9">
    <source>
        <dbReference type="EMBL" id="MDQ0446768.1"/>
    </source>
</evidence>
<sequence>MDPDAPVPACSDPTSGVSVPKDGTEIHVGRDGWLFLIGGSNRVLDRFRGGLAHWWLLRRWMRLVAARAARAERLGIRYLQVVVPEKLSVYDDRTDGLRYDPAKASTRRLARSLARHPAYLDLLAPLRAARDGGAPLYLRTDTHWTAEGCLLVYREIMRALSASPPADIASRPRLTVVEVMDLGEKLREPRAERIERLNVQRDAVRAETGSLLAAYEAQGRAGELHVGAHVVYRNDAETADPRRLVLFGDSCAHFAPFLLTGLLAESFREVHFVWSTSFDWSYIAAVKPDILLGELCERFLARLPGDDFDVAVGGRRGSPGRLGSLSRATDR</sequence>
<feature type="domain" description="AlgX/AlgJ SGNH hydrolase-like" evidence="8">
    <location>
        <begin position="27"/>
        <end position="167"/>
    </location>
</feature>
<keyword evidence="6" id="KW-0016">Alginate biosynthesis</keyword>
<proteinExistence type="predicted"/>
<comment type="caution">
    <text evidence="9">The sequence shown here is derived from an EMBL/GenBank/DDBJ whole genome shotgun (WGS) entry which is preliminary data.</text>
</comment>
<reference evidence="9 10" key="1">
    <citation type="submission" date="2023-07" db="EMBL/GenBank/DDBJ databases">
        <title>Genomic Encyclopedia of Type Strains, Phase IV (KMG-IV): sequencing the most valuable type-strain genomes for metagenomic binning, comparative biology and taxonomic classification.</title>
        <authorList>
            <person name="Goeker M."/>
        </authorList>
    </citation>
    <scope>NUCLEOTIDE SEQUENCE [LARGE SCALE GENOMIC DNA]</scope>
    <source>
        <strain evidence="9 10">DSM 19013</strain>
    </source>
</reference>
<evidence type="ECO:0000256" key="3">
    <source>
        <dbReference type="ARBA" id="ARBA00022679"/>
    </source>
</evidence>
<comment type="pathway">
    <text evidence="2">Glycan biosynthesis; alginate biosynthesis.</text>
</comment>
<comment type="subcellular location">
    <subcellularLocation>
        <location evidence="1">Periplasm</location>
    </subcellularLocation>
</comment>
<dbReference type="EMBL" id="JAUSVP010000003">
    <property type="protein sequence ID" value="MDQ0446768.1"/>
    <property type="molecule type" value="Genomic_DNA"/>
</dbReference>
<keyword evidence="10" id="KW-1185">Reference proteome</keyword>
<dbReference type="Pfam" id="PF16822">
    <property type="entry name" value="ALGX"/>
    <property type="match status" value="1"/>
</dbReference>
<protein>
    <recommendedName>
        <fullName evidence="8">AlgX/AlgJ SGNH hydrolase-like domain-containing protein</fullName>
    </recommendedName>
</protein>
<accession>A0ABU0HWQ0</accession>
<evidence type="ECO:0000256" key="1">
    <source>
        <dbReference type="ARBA" id="ARBA00004418"/>
    </source>
</evidence>
<evidence type="ECO:0000256" key="6">
    <source>
        <dbReference type="ARBA" id="ARBA00022841"/>
    </source>
</evidence>
<evidence type="ECO:0000256" key="4">
    <source>
        <dbReference type="ARBA" id="ARBA00022729"/>
    </source>
</evidence>
<dbReference type="InterPro" id="IPR031811">
    <property type="entry name" value="ALGX/ALGJ_SGNH-like"/>
</dbReference>
<feature type="region of interest" description="Disordered" evidence="7">
    <location>
        <begin position="1"/>
        <end position="21"/>
    </location>
</feature>
<evidence type="ECO:0000256" key="5">
    <source>
        <dbReference type="ARBA" id="ARBA00022764"/>
    </source>
</evidence>
<evidence type="ECO:0000313" key="10">
    <source>
        <dbReference type="Proteomes" id="UP001231124"/>
    </source>
</evidence>
<keyword evidence="5" id="KW-0574">Periplasm</keyword>
<keyword evidence="4" id="KW-0732">Signal</keyword>
<dbReference type="Proteomes" id="UP001231124">
    <property type="component" value="Unassembled WGS sequence"/>
</dbReference>
<organism evidence="9 10">
    <name type="scientific">Methylobacterium aerolatum</name>
    <dbReference type="NCBI Taxonomy" id="418708"/>
    <lineage>
        <taxon>Bacteria</taxon>
        <taxon>Pseudomonadati</taxon>
        <taxon>Pseudomonadota</taxon>
        <taxon>Alphaproteobacteria</taxon>
        <taxon>Hyphomicrobiales</taxon>
        <taxon>Methylobacteriaceae</taxon>
        <taxon>Methylobacterium</taxon>
    </lineage>
</organism>
<gene>
    <name evidence="9" type="ORF">QO012_001259</name>
</gene>